<sequence>MAPQLSAGDRLGDYVIDSRIGKGKAGSVYLGRTANELGKEFAIKYPASGREIVTLKKLDGCLGIPKLFASGVHDDTLWMAMELLGPPLTGSIQTLWCCTSTEQRWQGACIIGRMLLRRILAIHNRGYIHGDIKPDNILVACKSGGATEGVPVNQLFFVDFGLTREQTDDTSLEGHIGTIEYSSINSMGGAPRVRLDDVEALGWLLLHLMTGDLPWFEWIQDVDWNDKPARSELVQRVRQTKIDLLGNGPESFENRYRHMPAVLVEYLRVCYRSLGKNPAAVKPDYHTLARLLGCWTIHSEEDDTEDLAVFNRFYVGGNLALPMYAPSAGETFFVTSNWNKWSFEEMKRHPLMPDIYSIELLLPREDSEFQIVCNRDRSKVFHPAVKRAGLQDTKVIGPSSSKTAHGFNWSVGSKAGTVIEIEFQRAPDKAMGLSRVSWKEVRHESVQIASMAKWLYTKYFLVGTWDKWVGKREMTWNGKNFSICVQMGHKLLESFQILEDGDWNRKLHPNVKRASPHVPHSLVGPEKDGHGRNWTIGAHPDDKAAFGAQYVIRLEVGVGGPKTVDWKRL</sequence>
<evidence type="ECO:0000256" key="1">
    <source>
        <dbReference type="ARBA" id="ARBA00012513"/>
    </source>
</evidence>
<dbReference type="Pfam" id="PF00069">
    <property type="entry name" value="Pkinase"/>
    <property type="match status" value="1"/>
</dbReference>
<dbReference type="InterPro" id="IPR000719">
    <property type="entry name" value="Prot_kinase_dom"/>
</dbReference>
<dbReference type="InterPro" id="IPR050235">
    <property type="entry name" value="CK1_Ser-Thr_kinase"/>
</dbReference>
<evidence type="ECO:0000313" key="4">
    <source>
        <dbReference type="EMBL" id="CAD9168120.1"/>
    </source>
</evidence>
<dbReference type="Gene3D" id="1.10.510.10">
    <property type="entry name" value="Transferase(Phosphotransferase) domain 1"/>
    <property type="match status" value="1"/>
</dbReference>
<dbReference type="PROSITE" id="PS50011">
    <property type="entry name" value="PROTEIN_KINASE_DOM"/>
    <property type="match status" value="1"/>
</dbReference>
<evidence type="ECO:0000259" key="3">
    <source>
        <dbReference type="PROSITE" id="PS50011"/>
    </source>
</evidence>
<evidence type="ECO:0000256" key="2">
    <source>
        <dbReference type="ARBA" id="ARBA00023860"/>
    </source>
</evidence>
<protein>
    <recommendedName>
        <fullName evidence="2">Casein kinase I</fullName>
        <ecNumber evidence="1">2.7.11.1</ecNumber>
    </recommendedName>
</protein>
<name>A0A7S1RJZ3_ALECA</name>
<dbReference type="InterPro" id="IPR011009">
    <property type="entry name" value="Kinase-like_dom_sf"/>
</dbReference>
<proteinExistence type="predicted"/>
<accession>A0A7S1RJZ3</accession>
<reference evidence="4" key="1">
    <citation type="submission" date="2021-01" db="EMBL/GenBank/DDBJ databases">
        <authorList>
            <person name="Corre E."/>
            <person name="Pelletier E."/>
            <person name="Niang G."/>
            <person name="Scheremetjew M."/>
            <person name="Finn R."/>
            <person name="Kale V."/>
            <person name="Holt S."/>
            <person name="Cochrane G."/>
            <person name="Meng A."/>
            <person name="Brown T."/>
            <person name="Cohen L."/>
        </authorList>
    </citation>
    <scope>NUCLEOTIDE SEQUENCE</scope>
    <source>
        <strain evidence="4">OF101</strain>
    </source>
</reference>
<dbReference type="InterPro" id="IPR008271">
    <property type="entry name" value="Ser/Thr_kinase_AS"/>
</dbReference>
<dbReference type="GO" id="GO:0004674">
    <property type="term" value="F:protein serine/threonine kinase activity"/>
    <property type="evidence" value="ECO:0007669"/>
    <property type="project" value="UniProtKB-EC"/>
</dbReference>
<dbReference type="EC" id="2.7.11.1" evidence="1"/>
<gene>
    <name evidence="4" type="ORF">ACAT0790_LOCUS44888</name>
</gene>
<dbReference type="SUPFAM" id="SSF56112">
    <property type="entry name" value="Protein kinase-like (PK-like)"/>
    <property type="match status" value="1"/>
</dbReference>
<dbReference type="GO" id="GO:0005524">
    <property type="term" value="F:ATP binding"/>
    <property type="evidence" value="ECO:0007669"/>
    <property type="project" value="InterPro"/>
</dbReference>
<dbReference type="PROSITE" id="PS00108">
    <property type="entry name" value="PROTEIN_KINASE_ST"/>
    <property type="match status" value="1"/>
</dbReference>
<dbReference type="SMART" id="SM00220">
    <property type="entry name" value="S_TKc"/>
    <property type="match status" value="1"/>
</dbReference>
<dbReference type="PANTHER" id="PTHR11909">
    <property type="entry name" value="CASEIN KINASE-RELATED"/>
    <property type="match status" value="1"/>
</dbReference>
<dbReference type="EMBL" id="HBGE01074950">
    <property type="protein sequence ID" value="CAD9168120.1"/>
    <property type="molecule type" value="Transcribed_RNA"/>
</dbReference>
<dbReference type="AlphaFoldDB" id="A0A7S1RJZ3"/>
<organism evidence="4">
    <name type="scientific">Alexandrium catenella</name>
    <name type="common">Red tide dinoflagellate</name>
    <name type="synonym">Gonyaulax catenella</name>
    <dbReference type="NCBI Taxonomy" id="2925"/>
    <lineage>
        <taxon>Eukaryota</taxon>
        <taxon>Sar</taxon>
        <taxon>Alveolata</taxon>
        <taxon>Dinophyceae</taxon>
        <taxon>Gonyaulacales</taxon>
        <taxon>Pyrocystaceae</taxon>
        <taxon>Alexandrium</taxon>
    </lineage>
</organism>
<feature type="domain" description="Protein kinase" evidence="3">
    <location>
        <begin position="14"/>
        <end position="352"/>
    </location>
</feature>